<dbReference type="RefSeq" id="XP_021802188.1">
    <property type="nucleotide sequence ID" value="XM_021946496.1"/>
</dbReference>
<dbReference type="AlphaFoldDB" id="A0A6P5RJY1"/>
<proteinExistence type="predicted"/>
<reference evidence="2" key="1">
    <citation type="submission" date="2025-08" db="UniProtKB">
        <authorList>
            <consortium name="RefSeq"/>
        </authorList>
    </citation>
    <scope>IDENTIFICATION</scope>
</reference>
<name>A0A6P5RJY1_PRUAV</name>
<organism evidence="1 2">
    <name type="scientific">Prunus avium</name>
    <name type="common">Cherry</name>
    <name type="synonym">Cerasus avium</name>
    <dbReference type="NCBI Taxonomy" id="42229"/>
    <lineage>
        <taxon>Eukaryota</taxon>
        <taxon>Viridiplantae</taxon>
        <taxon>Streptophyta</taxon>
        <taxon>Embryophyta</taxon>
        <taxon>Tracheophyta</taxon>
        <taxon>Spermatophyta</taxon>
        <taxon>Magnoliopsida</taxon>
        <taxon>eudicotyledons</taxon>
        <taxon>Gunneridae</taxon>
        <taxon>Pentapetalae</taxon>
        <taxon>rosids</taxon>
        <taxon>fabids</taxon>
        <taxon>Rosales</taxon>
        <taxon>Rosaceae</taxon>
        <taxon>Amygdaloideae</taxon>
        <taxon>Amygdaleae</taxon>
        <taxon>Prunus</taxon>
    </lineage>
</organism>
<gene>
    <name evidence="2" type="primary">LOC110746290</name>
</gene>
<keyword evidence="1" id="KW-1185">Reference proteome</keyword>
<dbReference type="KEGG" id="pavi:110746290"/>
<dbReference type="Proteomes" id="UP000515124">
    <property type="component" value="Unplaced"/>
</dbReference>
<evidence type="ECO:0000313" key="1">
    <source>
        <dbReference type="Proteomes" id="UP000515124"/>
    </source>
</evidence>
<evidence type="ECO:0000313" key="2">
    <source>
        <dbReference type="RefSeq" id="XP_021802188.1"/>
    </source>
</evidence>
<accession>A0A6P5RJY1</accession>
<protein>
    <submittedName>
        <fullName evidence="2">Uncharacterized protein LOC110746290</fullName>
    </submittedName>
</protein>
<dbReference type="GeneID" id="110746290"/>
<sequence length="333" mass="37733">MDSCSRGRSSSMGGYWRGWEVWACEYLKSFALSRPSGTLNTRPSGTLNTWPRALSLLGAKAKPDLHHQLIHFRVLMRHLTNDMVNWNPWGTDEFEMPEEVKNTMSATRKRILLDGPVGSAWYLGERVAMQSLGSTEPRVPKIPSRKMLSDYKLTDESEVEEALNRYPASEWLANSSDYAQYRDEYIRYRHYEDLREAEGQHRRVGNISPQALLVRIPSWAADNGSKLVRIPRGQDSVDLPLPDGETHVTAEAATEILELNAGLNAILFSTSLEASIEIRRLQQEIEILKNTKGTTIASEDIGQDVLADDAVHEFRSKFKHDRVRKGKTKIVVP</sequence>